<reference evidence="7 8" key="1">
    <citation type="submission" date="2019-10" db="EMBL/GenBank/DDBJ databases">
        <title>Rubrobacter sp nov SCSIO 52090 isolated from a deep-sea sediment in the South China Sea.</title>
        <authorList>
            <person name="Chen R.W."/>
        </authorList>
    </citation>
    <scope>NUCLEOTIDE SEQUENCE [LARGE SCALE GENOMIC DNA]</scope>
    <source>
        <strain evidence="7 8">SCSIO 52909</strain>
    </source>
</reference>
<keyword evidence="8" id="KW-1185">Reference proteome</keyword>
<dbReference type="KEGG" id="rub:GBA63_20345"/>
<dbReference type="PROSITE" id="PS01130">
    <property type="entry name" value="SLC26A"/>
    <property type="match status" value="1"/>
</dbReference>
<feature type="domain" description="SLC26A/SulP transporter" evidence="6">
    <location>
        <begin position="37"/>
        <end position="180"/>
    </location>
</feature>
<evidence type="ECO:0000313" key="8">
    <source>
        <dbReference type="Proteomes" id="UP000501452"/>
    </source>
</evidence>
<keyword evidence="3 5" id="KW-1133">Transmembrane helix</keyword>
<name>A0A6G8QDZ9_9ACTN</name>
<evidence type="ECO:0000256" key="3">
    <source>
        <dbReference type="ARBA" id="ARBA00022989"/>
    </source>
</evidence>
<dbReference type="Pfam" id="PF00916">
    <property type="entry name" value="Sulfate_transp"/>
    <property type="match status" value="1"/>
</dbReference>
<dbReference type="PANTHER" id="PTHR11814">
    <property type="entry name" value="SULFATE TRANSPORTER"/>
    <property type="match status" value="1"/>
</dbReference>
<feature type="transmembrane region" description="Helical" evidence="5">
    <location>
        <begin position="116"/>
        <end position="134"/>
    </location>
</feature>
<feature type="transmembrane region" description="Helical" evidence="5">
    <location>
        <begin position="146"/>
        <end position="164"/>
    </location>
</feature>
<evidence type="ECO:0000259" key="6">
    <source>
        <dbReference type="Pfam" id="PF00916"/>
    </source>
</evidence>
<dbReference type="InterPro" id="IPR011547">
    <property type="entry name" value="SLC26A/SulP_dom"/>
</dbReference>
<proteinExistence type="predicted"/>
<dbReference type="AlphaFoldDB" id="A0A6G8QDZ9"/>
<protein>
    <recommendedName>
        <fullName evidence="6">SLC26A/SulP transporter domain-containing protein</fullName>
    </recommendedName>
</protein>
<evidence type="ECO:0000313" key="7">
    <source>
        <dbReference type="EMBL" id="QIN84734.1"/>
    </source>
</evidence>
<evidence type="ECO:0000256" key="2">
    <source>
        <dbReference type="ARBA" id="ARBA00022692"/>
    </source>
</evidence>
<dbReference type="GO" id="GO:0016020">
    <property type="term" value="C:membrane"/>
    <property type="evidence" value="ECO:0007669"/>
    <property type="project" value="UniProtKB-SubCell"/>
</dbReference>
<dbReference type="InterPro" id="IPR001902">
    <property type="entry name" value="SLC26A/SulP_fam"/>
</dbReference>
<comment type="subcellular location">
    <subcellularLocation>
        <location evidence="1">Membrane</location>
        <topology evidence="1">Multi-pass membrane protein</topology>
    </subcellularLocation>
</comment>
<evidence type="ECO:0000256" key="5">
    <source>
        <dbReference type="SAM" id="Phobius"/>
    </source>
</evidence>
<feature type="transmembrane region" description="Helical" evidence="5">
    <location>
        <begin position="68"/>
        <end position="85"/>
    </location>
</feature>
<dbReference type="InterPro" id="IPR018045">
    <property type="entry name" value="S04_transporter_CS"/>
</dbReference>
<dbReference type="EMBL" id="CP045119">
    <property type="protein sequence ID" value="QIN84734.1"/>
    <property type="molecule type" value="Genomic_DNA"/>
</dbReference>
<dbReference type="GO" id="GO:0008271">
    <property type="term" value="F:secondary active sulfate transmembrane transporter activity"/>
    <property type="evidence" value="ECO:0007669"/>
    <property type="project" value="InterPro"/>
</dbReference>
<keyword evidence="2 5" id="KW-0812">Transmembrane</keyword>
<evidence type="ECO:0000256" key="4">
    <source>
        <dbReference type="ARBA" id="ARBA00023136"/>
    </source>
</evidence>
<accession>A0A6G8QDZ9</accession>
<gene>
    <name evidence="7" type="ORF">GBA63_20345</name>
</gene>
<evidence type="ECO:0000256" key="1">
    <source>
        <dbReference type="ARBA" id="ARBA00004141"/>
    </source>
</evidence>
<feature type="transmembrane region" description="Helical" evidence="5">
    <location>
        <begin position="91"/>
        <end position="109"/>
    </location>
</feature>
<sequence length="221" mass="23572">MTGGLDSGARAPEPAPGALTRLFPAYGWLKGYGREDLSKDFTAALVITVLLVPQSMAYAMLAGLPPIYGLYALIVPTVVYALFGTSRHMPVGPPALMALLTLTSVSALARPGTEEYIGLVLLLALMVGVLQLAIGPLGMGFITNFISRPVLSGFVYASAVIILLSQAKHLLGIRLPDEPSTPMLAVEISRNIVSKYRAADIEVLFTHVKLQVREPLETAGW</sequence>
<keyword evidence="4 5" id="KW-0472">Membrane</keyword>
<dbReference type="Proteomes" id="UP000501452">
    <property type="component" value="Chromosome"/>
</dbReference>
<organism evidence="7 8">
    <name type="scientific">Rubrobacter tropicus</name>
    <dbReference type="NCBI Taxonomy" id="2653851"/>
    <lineage>
        <taxon>Bacteria</taxon>
        <taxon>Bacillati</taxon>
        <taxon>Actinomycetota</taxon>
        <taxon>Rubrobacteria</taxon>
        <taxon>Rubrobacterales</taxon>
        <taxon>Rubrobacteraceae</taxon>
        <taxon>Rubrobacter</taxon>
    </lineage>
</organism>